<dbReference type="GO" id="GO:0005543">
    <property type="term" value="F:phospholipid binding"/>
    <property type="evidence" value="ECO:0007669"/>
    <property type="project" value="InterPro"/>
</dbReference>
<dbReference type="InterPro" id="IPR044518">
    <property type="entry name" value="ARF_GAP_AGD11/12/13"/>
</dbReference>
<feature type="compositionally biased region" description="Basic residues" evidence="2">
    <location>
        <begin position="903"/>
        <end position="912"/>
    </location>
</feature>
<name>A0AAD2CCA7_9STRA</name>
<feature type="compositionally biased region" description="Basic and acidic residues" evidence="2">
    <location>
        <begin position="928"/>
        <end position="937"/>
    </location>
</feature>
<comment type="caution">
    <text evidence="4">The sequence shown here is derived from an EMBL/GenBank/DDBJ whole genome shotgun (WGS) entry which is preliminary data.</text>
</comment>
<feature type="compositionally biased region" description="Polar residues" evidence="2">
    <location>
        <begin position="553"/>
        <end position="564"/>
    </location>
</feature>
<protein>
    <recommendedName>
        <fullName evidence="3">Arf-GAP domain-containing protein</fullName>
    </recommendedName>
</protein>
<keyword evidence="5" id="KW-1185">Reference proteome</keyword>
<keyword evidence="1" id="KW-0479">Metal-binding</keyword>
<feature type="compositionally biased region" description="Low complexity" evidence="2">
    <location>
        <begin position="710"/>
        <end position="735"/>
    </location>
</feature>
<dbReference type="SUPFAM" id="SSF57863">
    <property type="entry name" value="ArfGap/RecO-like zinc finger"/>
    <property type="match status" value="1"/>
</dbReference>
<feature type="compositionally biased region" description="Basic and acidic residues" evidence="2">
    <location>
        <begin position="883"/>
        <end position="894"/>
    </location>
</feature>
<dbReference type="InterPro" id="IPR038508">
    <property type="entry name" value="ArfGAP_dom_sf"/>
</dbReference>
<feature type="compositionally biased region" description="Acidic residues" evidence="2">
    <location>
        <begin position="588"/>
        <end position="598"/>
    </location>
</feature>
<evidence type="ECO:0000259" key="3">
    <source>
        <dbReference type="PROSITE" id="PS50115"/>
    </source>
</evidence>
<reference evidence="4" key="1">
    <citation type="submission" date="2023-08" db="EMBL/GenBank/DDBJ databases">
        <authorList>
            <person name="Audoor S."/>
            <person name="Bilcke G."/>
        </authorList>
    </citation>
    <scope>NUCLEOTIDE SEQUENCE</scope>
</reference>
<keyword evidence="1" id="KW-0863">Zinc-finger</keyword>
<feature type="compositionally biased region" description="Low complexity" evidence="2">
    <location>
        <begin position="507"/>
        <end position="518"/>
    </location>
</feature>
<evidence type="ECO:0000256" key="1">
    <source>
        <dbReference type="PROSITE-ProRule" id="PRU00288"/>
    </source>
</evidence>
<feature type="region of interest" description="Disordered" evidence="2">
    <location>
        <begin position="1022"/>
        <end position="1047"/>
    </location>
</feature>
<feature type="compositionally biased region" description="Basic and acidic residues" evidence="2">
    <location>
        <begin position="156"/>
        <end position="176"/>
    </location>
</feature>
<feature type="domain" description="Arf-GAP" evidence="3">
    <location>
        <begin position="4"/>
        <end position="143"/>
    </location>
</feature>
<dbReference type="InterPro" id="IPR037278">
    <property type="entry name" value="ARFGAP/RecO"/>
</dbReference>
<dbReference type="SMART" id="SM00105">
    <property type="entry name" value="ArfGap"/>
    <property type="match status" value="1"/>
</dbReference>
<dbReference type="PANTHER" id="PTHR46220:SF2">
    <property type="entry name" value="ADP-RIBOSYLATION FACTOR GTPASE-ACTIVATING PROTEIN AGD11-RELATED"/>
    <property type="match status" value="1"/>
</dbReference>
<accession>A0AAD2CCA7</accession>
<feature type="region of interest" description="Disordered" evidence="2">
    <location>
        <begin position="349"/>
        <end position="974"/>
    </location>
</feature>
<dbReference type="InterPro" id="IPR001164">
    <property type="entry name" value="ArfGAP_dom"/>
</dbReference>
<dbReference type="GO" id="GO:0008270">
    <property type="term" value="F:zinc ion binding"/>
    <property type="evidence" value="ECO:0007669"/>
    <property type="project" value="UniProtKB-KW"/>
</dbReference>
<feature type="compositionally biased region" description="Low complexity" evidence="2">
    <location>
        <begin position="372"/>
        <end position="386"/>
    </location>
</feature>
<sequence length="1138" mass="125004">MSSRETKDRLRKLTIFDGNTSCADCMAPRPTWTSLIVLPEREEPVEHESVPKMLGVFICFRCSGVQRGIGSKFCSVKMMAMDKWTEEELKAIELGGNNVVNSVYEAKEVTGRPEPRALMNPRKAFLKEKYVERKFLDMDKLEEVLQWISLSEAREKEKEKETKLAEMKQEEGKRSDGPNSSGIDSSLHFDDGKLFPSPQFTQTKTAAPLATLDSADEEQESEFPEDFPNFPDFDSSRPDLSKEISQVGEFGDVRKSFLASVPETMLAGSAETMSLDDFSADTFGDEDGLSSKPQAPIAFEDLFTEDDESVEDDFGEAVDFSFVSPKPKALEESNKSQVGAAADSSFVADALLPQIPIESEEPKPEQDDDSSSHSSHISHSSHSSHSSAEEELRETYDTSGPDSQDPFGEELAFPEEPLPPANDILQSLDEPFTTHASDTQQTTNTDKGEIDADFPSMEAGSEANGPDSQTPIDAETSSSGDPIPSLQTPSQPLQPSSKADPFDRQNTSSTDPFSFDTTGKTQSLKTAEANAFGGQDSAFADPFSFDGADHTFPGSTNFGAQTAASMDPFAFGDEPSKSFDDAFGGDAFGDDAFGDQDADPFAADGDSDDFSASLSRDEGFKDFSNVDNSFRSDLRAPSERLGSNTTDKSFDGDSFSNSDRVGRTPGHTPFHVTPSNRRRSSSVDKSFDEEEPKKKRPPSLDSAFKKMSQADATTRSDCASTASSSSRPSVMSVKTAPTRHRSRSADRDDLSTPNSHGSKGKRHTMSIGTRSFNSSQQRRKPKPRQTREGSLDRGASWGNTLPEDDDANDALPPRATSMDDRLFGFEDDDDSDDGFGQSLSHNQRAESRFGGSRMGRQPGSQRAQKPTRSLSPFMEFSRATKGKSNESDNEPSPHEDEDVGFKHSFRPPKRTRSLNVEEAMKPSTRGMPARDEQDIASRDQSPFSRATAAKQIRKPSSMERIGDDGFSNPNTPRVTMAGWSAGNISDVESTASSHSNMSYKMPVVTEENNPVSFTHVADELSASFDKDDFPAPRRASGDSGPKRRNHLVRIESARSKVRRKEEALAGLIQDTERRQSLQSTPSLRMKLEADEDMFERHASSVDGGLEKYERQESGDTPKRKFVLFPSKTNNTPEKSETR</sequence>
<feature type="compositionally biased region" description="Polar residues" evidence="2">
    <location>
        <begin position="434"/>
        <end position="445"/>
    </location>
</feature>
<feature type="region of interest" description="Disordered" evidence="2">
    <location>
        <begin position="1072"/>
        <end position="1138"/>
    </location>
</feature>
<dbReference type="PANTHER" id="PTHR46220">
    <property type="entry name" value="ADP-RIBOSYLATION FACTOR GTPASE-ACTIVATING PROTEIN AGD12"/>
    <property type="match status" value="1"/>
</dbReference>
<evidence type="ECO:0000256" key="2">
    <source>
        <dbReference type="SAM" id="MobiDB-lite"/>
    </source>
</evidence>
<feature type="region of interest" description="Disordered" evidence="2">
    <location>
        <begin position="156"/>
        <end position="239"/>
    </location>
</feature>
<feature type="compositionally biased region" description="Basic and acidic residues" evidence="2">
    <location>
        <begin position="387"/>
        <end position="396"/>
    </location>
</feature>
<dbReference type="Proteomes" id="UP001295423">
    <property type="component" value="Unassembled WGS sequence"/>
</dbReference>
<feature type="compositionally biased region" description="Low complexity" evidence="2">
    <location>
        <begin position="484"/>
        <end position="497"/>
    </location>
</feature>
<feature type="compositionally biased region" description="Polar residues" evidence="2">
    <location>
        <begin position="858"/>
        <end position="870"/>
    </location>
</feature>
<dbReference type="EMBL" id="CAKOGP040000014">
    <property type="protein sequence ID" value="CAJ1927338.1"/>
    <property type="molecule type" value="Genomic_DNA"/>
</dbReference>
<evidence type="ECO:0000313" key="4">
    <source>
        <dbReference type="EMBL" id="CAJ1927338.1"/>
    </source>
</evidence>
<feature type="compositionally biased region" description="Acidic residues" evidence="2">
    <location>
        <begin position="214"/>
        <end position="225"/>
    </location>
</feature>
<dbReference type="PRINTS" id="PR00405">
    <property type="entry name" value="REVINTRACTNG"/>
</dbReference>
<evidence type="ECO:0000313" key="5">
    <source>
        <dbReference type="Proteomes" id="UP001295423"/>
    </source>
</evidence>
<dbReference type="AlphaFoldDB" id="A0AAD2CCA7"/>
<feature type="compositionally biased region" description="Basic and acidic residues" evidence="2">
    <location>
        <begin position="1094"/>
        <end position="1118"/>
    </location>
</feature>
<feature type="region of interest" description="Disordered" evidence="2">
    <location>
        <begin position="277"/>
        <end position="296"/>
    </location>
</feature>
<dbReference type="GO" id="GO:0005096">
    <property type="term" value="F:GTPase activator activity"/>
    <property type="evidence" value="ECO:0007669"/>
    <property type="project" value="InterPro"/>
</dbReference>
<proteinExistence type="predicted"/>
<gene>
    <name evidence="4" type="ORF">CYCCA115_LOCUS1298</name>
</gene>
<dbReference type="Pfam" id="PF01412">
    <property type="entry name" value="ArfGap"/>
    <property type="match status" value="1"/>
</dbReference>
<feature type="compositionally biased region" description="Low complexity" evidence="2">
    <location>
        <begin position="599"/>
        <end position="614"/>
    </location>
</feature>
<feature type="compositionally biased region" description="Polar residues" evidence="2">
    <location>
        <begin position="466"/>
        <end position="480"/>
    </location>
</feature>
<organism evidence="4 5">
    <name type="scientific">Cylindrotheca closterium</name>
    <dbReference type="NCBI Taxonomy" id="2856"/>
    <lineage>
        <taxon>Eukaryota</taxon>
        <taxon>Sar</taxon>
        <taxon>Stramenopiles</taxon>
        <taxon>Ochrophyta</taxon>
        <taxon>Bacillariophyta</taxon>
        <taxon>Bacillariophyceae</taxon>
        <taxon>Bacillariophycidae</taxon>
        <taxon>Bacillariales</taxon>
        <taxon>Bacillariaceae</taxon>
        <taxon>Cylindrotheca</taxon>
    </lineage>
</organism>
<dbReference type="PROSITE" id="PS50115">
    <property type="entry name" value="ARFGAP"/>
    <property type="match status" value="1"/>
</dbReference>
<dbReference type="Gene3D" id="1.10.220.150">
    <property type="entry name" value="Arf GTPase activating protein"/>
    <property type="match status" value="1"/>
</dbReference>
<keyword evidence="1" id="KW-0862">Zinc</keyword>